<dbReference type="Pfam" id="PF00668">
    <property type="entry name" value="Condensation"/>
    <property type="match status" value="1"/>
</dbReference>
<dbReference type="Pfam" id="PF00501">
    <property type="entry name" value="AMP-binding"/>
    <property type="match status" value="1"/>
</dbReference>
<dbReference type="SMART" id="SM00825">
    <property type="entry name" value="PKS_KS"/>
    <property type="match status" value="1"/>
</dbReference>
<dbReference type="PROSITE" id="PS00455">
    <property type="entry name" value="AMP_BINDING"/>
    <property type="match status" value="1"/>
</dbReference>
<protein>
    <submittedName>
        <fullName evidence="7">Hybrid NRPS/PKS</fullName>
    </submittedName>
</protein>
<dbReference type="PANTHER" id="PTHR43775:SF37">
    <property type="entry name" value="SI:DKEY-61P9.11"/>
    <property type="match status" value="1"/>
</dbReference>
<dbReference type="Pfam" id="PF00550">
    <property type="entry name" value="PP-binding"/>
    <property type="match status" value="1"/>
</dbReference>
<dbReference type="Gene3D" id="3.30.559.10">
    <property type="entry name" value="Chloramphenicol acetyltransferase-like domain"/>
    <property type="match status" value="1"/>
</dbReference>
<accession>W6JRG9</accession>
<dbReference type="PANTHER" id="PTHR43775">
    <property type="entry name" value="FATTY ACID SYNTHASE"/>
    <property type="match status" value="1"/>
</dbReference>
<dbReference type="PROSITE" id="PS52004">
    <property type="entry name" value="KS3_2"/>
    <property type="match status" value="1"/>
</dbReference>
<dbReference type="InterPro" id="IPR009081">
    <property type="entry name" value="PP-bd_ACP"/>
</dbReference>
<dbReference type="InterPro" id="IPR050091">
    <property type="entry name" value="PKS_NRPS_Biosynth_Enz"/>
</dbReference>
<evidence type="ECO:0000256" key="4">
    <source>
        <dbReference type="SAM" id="MobiDB-lite"/>
    </source>
</evidence>
<dbReference type="InterPro" id="IPR000873">
    <property type="entry name" value="AMP-dep_synth/lig_dom"/>
</dbReference>
<keyword evidence="1" id="KW-0596">Phosphopantetheine</keyword>
<dbReference type="SUPFAM" id="SSF52777">
    <property type="entry name" value="CoA-dependent acyltransferases"/>
    <property type="match status" value="2"/>
</dbReference>
<dbReference type="GO" id="GO:0004312">
    <property type="term" value="F:fatty acid synthase activity"/>
    <property type="evidence" value="ECO:0007669"/>
    <property type="project" value="TreeGrafter"/>
</dbReference>
<dbReference type="InterPro" id="IPR010071">
    <property type="entry name" value="AA_adenyl_dom"/>
</dbReference>
<dbReference type="Gene3D" id="1.10.1240.100">
    <property type="match status" value="1"/>
</dbReference>
<dbReference type="Gene3D" id="3.30.300.30">
    <property type="match status" value="1"/>
</dbReference>
<evidence type="ECO:0000313" key="7">
    <source>
        <dbReference type="EMBL" id="CCG06115.1"/>
    </source>
</evidence>
<dbReference type="SUPFAM" id="SSF56801">
    <property type="entry name" value="Acetyl-CoA synthetase-like"/>
    <property type="match status" value="1"/>
</dbReference>
<evidence type="ECO:0000256" key="1">
    <source>
        <dbReference type="ARBA" id="ARBA00022450"/>
    </source>
</evidence>
<dbReference type="NCBIfam" id="TIGR01733">
    <property type="entry name" value="AA-adenyl-dom"/>
    <property type="match status" value="1"/>
</dbReference>
<dbReference type="InterPro" id="IPR045851">
    <property type="entry name" value="AMP-bd_C_sf"/>
</dbReference>
<dbReference type="InterPro" id="IPR014031">
    <property type="entry name" value="Ketoacyl_synth_C"/>
</dbReference>
<keyword evidence="2" id="KW-0597">Phosphoprotein</keyword>
<dbReference type="SUPFAM" id="SSF53901">
    <property type="entry name" value="Thiolase-like"/>
    <property type="match status" value="1"/>
</dbReference>
<feature type="domain" description="Carrier" evidence="5">
    <location>
        <begin position="978"/>
        <end position="1053"/>
    </location>
</feature>
<dbReference type="CDD" id="cd00833">
    <property type="entry name" value="PKS"/>
    <property type="match status" value="1"/>
</dbReference>
<dbReference type="Pfam" id="PF00109">
    <property type="entry name" value="ketoacyl-synt"/>
    <property type="match status" value="1"/>
</dbReference>
<dbReference type="Pfam" id="PF02801">
    <property type="entry name" value="Ketoacyl-synt_C"/>
    <property type="match status" value="1"/>
</dbReference>
<keyword evidence="3" id="KW-0808">Transferase</keyword>
<organism evidence="7">
    <name type="scientific">Hahella chejuensis</name>
    <dbReference type="NCBI Taxonomy" id="158327"/>
    <lineage>
        <taxon>Bacteria</taxon>
        <taxon>Pseudomonadati</taxon>
        <taxon>Pseudomonadota</taxon>
        <taxon>Gammaproteobacteria</taxon>
        <taxon>Oceanospirillales</taxon>
        <taxon>Hahellaceae</taxon>
        <taxon>Hahella</taxon>
    </lineage>
</organism>
<dbReference type="Gene3D" id="1.10.1200.10">
    <property type="entry name" value="ACP-like"/>
    <property type="match status" value="1"/>
</dbReference>
<evidence type="ECO:0000256" key="3">
    <source>
        <dbReference type="ARBA" id="ARBA00022679"/>
    </source>
</evidence>
<dbReference type="InterPro" id="IPR020845">
    <property type="entry name" value="AMP-binding_CS"/>
</dbReference>
<dbReference type="InterPro" id="IPR016039">
    <property type="entry name" value="Thiolase-like"/>
</dbReference>
<feature type="domain" description="Ketosynthase family 3 (KS3)" evidence="6">
    <location>
        <begin position="1075"/>
        <end position="1483"/>
    </location>
</feature>
<proteinExistence type="predicted"/>
<dbReference type="InterPro" id="IPR036736">
    <property type="entry name" value="ACP-like_sf"/>
</dbReference>
<evidence type="ECO:0000259" key="5">
    <source>
        <dbReference type="PROSITE" id="PS50075"/>
    </source>
</evidence>
<dbReference type="PROSITE" id="PS50075">
    <property type="entry name" value="CARRIER"/>
    <property type="match status" value="1"/>
</dbReference>
<dbReference type="Gene3D" id="3.30.559.30">
    <property type="entry name" value="Nonribosomal peptide synthetase, condensation domain"/>
    <property type="match status" value="1"/>
</dbReference>
<dbReference type="InterPro" id="IPR001242">
    <property type="entry name" value="Condensation_dom"/>
</dbReference>
<feature type="region of interest" description="Disordered" evidence="4">
    <location>
        <begin position="1661"/>
        <end position="1680"/>
    </location>
</feature>
<dbReference type="SUPFAM" id="SSF47336">
    <property type="entry name" value="ACP-like"/>
    <property type="match status" value="1"/>
</dbReference>
<dbReference type="InterPro" id="IPR020841">
    <property type="entry name" value="PKS_Beta-ketoAc_synthase_dom"/>
</dbReference>
<reference evidence="7" key="1">
    <citation type="submission" date="2012-02" db="EMBL/GenBank/DDBJ databases">
        <title>Chejuenolide biosynthetic gene cluster.</title>
        <authorList>
            <person name="Han J.W."/>
            <person name="Ng B.G."/>
            <person name="Kim B.S."/>
        </authorList>
    </citation>
    <scope>NUCLEOTIDE SEQUENCE</scope>
    <source>
        <strain evidence="7">MB-1084</strain>
    </source>
</reference>
<dbReference type="Gene3D" id="2.30.38.10">
    <property type="entry name" value="Luciferase, Domain 3"/>
    <property type="match status" value="1"/>
</dbReference>
<dbReference type="Gene3D" id="3.40.47.10">
    <property type="match status" value="1"/>
</dbReference>
<evidence type="ECO:0000256" key="2">
    <source>
        <dbReference type="ARBA" id="ARBA00022553"/>
    </source>
</evidence>
<evidence type="ECO:0000259" key="6">
    <source>
        <dbReference type="PROSITE" id="PS52004"/>
    </source>
</evidence>
<sequence length="1680" mass="183286">MKLRKATHYEQFQWLRYRRNPDDPGLTLSYQFKITGNIEFQALNRALKAVLLNGFNGLLSYFLDRGGSLLVGCNPLPDKVVDIITDKAEWSNLEPIDPAGDKLFRFACFIENESITGLKFEFSHLVFDGECYQPFLNTFADYWHRREGGHGEARDEGGISFLPIGDAPVAPSSVDFWKEALHGARLFQPLPFCYKTPKEKGVYLSVKRTLAVKRTLGINKRTQAVEPALDGDRFASISAMLEGCGVTLFQYVVAVTAAVIRLYSATQEHDEEAVTIAHTVNCRGERQAYGCYTNLIPLFIKADPAQSGAGLLAGVKQAREAVREHQHTPTQQLIEWADPRANHAGRLFNLVVNASDGLVPYAAPEMAGCKVELTEPPHTGGPNDLAINYSCDGEQLLLSFDSSSRFVSRETLTSLADNFVKVAAYIAASPERPLHECSLSQPLTPVICGERNEAAPQVRILERVANAARLQANAPAVSDERTSLTYRQTYAAIGRLYRDIAAHSDSSASAAASSAIGVFVERTAAAPVAYLGALASQRAFTPMDPLLPDERLGYMMDVSNVGVILVDGGTRARAAALFPGAPLIDVESSIHMATTASAGAEDELEHALAADAHLDETAYVMFTSGSTGRPKGVAISARNLANFLVAMQGVPGFQPGERMLALTPISFDISILELLLPLMCGGEVHIVSDQTRLSAELLGEALNQHKVDVAQATPSTWRMLQQAGWRATGELTILCGGEALDKELAQYLLQQTGRLYNMYGPTEATIWASCRRVTEAGRIPLGRPVLNSEYYILDAKGDSVTPGMQGELTIAGECVGKGYLNAPSEQAFITLPNGVRAYKTGDIVHYLSHQDIEYVGRRDSQYKVNGYRVDTGEVSHRLKEFAPDAAFFTVVRHKPEAHLCCFVWAPENSGFDVDVALHWCRRTLPYYMTPKALHRLSRIPLTANGKADVKFLSEAPMTELPLMTQPSSVVATPRPTAAQEQVIQQAIQNILLEKLDVAAPDLDQPLGWLGLNSISYNLLAAAIQQRFDITFRSYEFYQFNTINEVAGAIRQRQSPQQGARPQTSGMDRRQERNGDDRLAIVGMAATLPGGDDAETFWRALLDRKDCIAAAPADRSLPGYRAGFISSVRGFDARFFSISPLEATRMDPRQRLLLQAAWKALEDAGYAPSHLSGGRIGCYMAATGSDYALLQARDGEKQTPYSLSGHSLSILANRISSFFDWNGPSFTLDTACSGALTALVKACRDLQAQVCDAAMVGGVNLILDAQINEGLEAGRFMSPDSRCATFDASANGYVRGEGVGCFLVKRLQDAQADGDLILAVIESVAENHGGKANSLTAPNPNAQYRLLLDAYTPELAQRLSYIETHGTGTRLGDPIEVAALKRALQELTGGNAAQTVWLGAVKSNIGHLEPAAGVASVVKVIKAFEHQRLPANVHFQQLNPEIDLSSSPFQVLADSIPWRSEQPLTAGVSSFGFGGANAHVVLSAPPRQERPAANHYDTYLIPISARSESALQKNMATLARFVAERRAELTMRGLTDLAFSLSCGREHFEYRHAWLVSGVDELLMQLRSGHAGVHAPRHSPSANEQTAEGQALHETMDPGGLNDPAILAHARARYLKGLQVDWTRLYEGADAVKMRLPTYQFDERDYWYTKSLTGGYAKNQTGLAQMKTTAKDGETDDEHKR</sequence>
<dbReference type="Gene3D" id="3.40.50.980">
    <property type="match status" value="2"/>
</dbReference>
<dbReference type="Pfam" id="PF16197">
    <property type="entry name" value="KAsynt_C_assoc"/>
    <property type="match status" value="1"/>
</dbReference>
<dbReference type="InterPro" id="IPR014030">
    <property type="entry name" value="Ketoacyl_synth_N"/>
</dbReference>
<dbReference type="InterPro" id="IPR032821">
    <property type="entry name" value="PKS_assoc"/>
</dbReference>
<feature type="region of interest" description="Disordered" evidence="4">
    <location>
        <begin position="1049"/>
        <end position="1073"/>
    </location>
</feature>
<feature type="compositionally biased region" description="Polar residues" evidence="4">
    <location>
        <begin position="1051"/>
        <end position="1065"/>
    </location>
</feature>
<name>W6JRG9_9GAMM</name>
<dbReference type="GO" id="GO:0006633">
    <property type="term" value="P:fatty acid biosynthetic process"/>
    <property type="evidence" value="ECO:0007669"/>
    <property type="project" value="TreeGrafter"/>
</dbReference>
<feature type="compositionally biased region" description="Basic and acidic residues" evidence="4">
    <location>
        <begin position="1668"/>
        <end position="1680"/>
    </location>
</feature>
<dbReference type="EMBL" id="HE664023">
    <property type="protein sequence ID" value="CCG06115.1"/>
    <property type="molecule type" value="Genomic_DNA"/>
</dbReference>
<dbReference type="InterPro" id="IPR023213">
    <property type="entry name" value="CAT-like_dom_sf"/>
</dbReference>